<keyword evidence="4 8" id="KW-0812">Transmembrane</keyword>
<dbReference type="GO" id="GO:0005886">
    <property type="term" value="C:plasma membrane"/>
    <property type="evidence" value="ECO:0007669"/>
    <property type="project" value="UniProtKB-SubCell"/>
</dbReference>
<evidence type="ECO:0000313" key="10">
    <source>
        <dbReference type="Proteomes" id="UP000241444"/>
    </source>
</evidence>
<dbReference type="InterPro" id="IPR042217">
    <property type="entry name" value="T4SS_VirB10/TrbI"/>
</dbReference>
<evidence type="ECO:0000256" key="1">
    <source>
        <dbReference type="ARBA" id="ARBA00004162"/>
    </source>
</evidence>
<evidence type="ECO:0000256" key="4">
    <source>
        <dbReference type="ARBA" id="ARBA00022692"/>
    </source>
</evidence>
<reference evidence="10" key="1">
    <citation type="submission" date="2017-11" db="EMBL/GenBank/DDBJ databases">
        <authorList>
            <person name="Kuznetsova I."/>
            <person name="Sazanova A."/>
            <person name="Chirak E."/>
            <person name="Safronova V."/>
            <person name="Willems A."/>
        </authorList>
    </citation>
    <scope>NUCLEOTIDE SEQUENCE [LARGE SCALE GENOMIC DNA]</scope>
    <source>
        <strain evidence="10">STM 196</strain>
    </source>
</reference>
<evidence type="ECO:0000256" key="5">
    <source>
        <dbReference type="ARBA" id="ARBA00022989"/>
    </source>
</evidence>
<dbReference type="InterPro" id="IPR005498">
    <property type="entry name" value="T4SS_VirB10/TraB/TrbI"/>
</dbReference>
<keyword evidence="6 8" id="KW-0472">Membrane</keyword>
<feature type="transmembrane region" description="Helical" evidence="8">
    <location>
        <begin position="26"/>
        <end position="47"/>
    </location>
</feature>
<dbReference type="EMBL" id="PGGO01000025">
    <property type="protein sequence ID" value="PSH63324.1"/>
    <property type="molecule type" value="Genomic_DNA"/>
</dbReference>
<evidence type="ECO:0000313" key="9">
    <source>
        <dbReference type="EMBL" id="PSH63324.1"/>
    </source>
</evidence>
<evidence type="ECO:0000256" key="3">
    <source>
        <dbReference type="ARBA" id="ARBA00022475"/>
    </source>
</evidence>
<dbReference type="AlphaFoldDB" id="A0A2P7BA27"/>
<evidence type="ECO:0000256" key="2">
    <source>
        <dbReference type="ARBA" id="ARBA00010265"/>
    </source>
</evidence>
<dbReference type="CDD" id="cd16429">
    <property type="entry name" value="VirB10"/>
    <property type="match status" value="1"/>
</dbReference>
<dbReference type="Gene3D" id="2.40.128.260">
    <property type="entry name" value="Type IV secretion system, VirB10/TraB/TrbI"/>
    <property type="match status" value="2"/>
</dbReference>
<proteinExistence type="inferred from homology"/>
<keyword evidence="3" id="KW-1003">Cell membrane</keyword>
<dbReference type="OrthoDB" id="9807354at2"/>
<name>A0A2P7BA27_9HYPH</name>
<dbReference type="RefSeq" id="WP_106713599.1">
    <property type="nucleotide sequence ID" value="NZ_PGGO01000025.1"/>
</dbReference>
<comment type="subcellular location">
    <subcellularLocation>
        <location evidence="1">Cell membrane</location>
        <topology evidence="1">Single-pass membrane protein</topology>
    </subcellularLocation>
</comment>
<comment type="similarity">
    <text evidence="2">Belongs to the TrbI/VirB10 family.</text>
</comment>
<dbReference type="Pfam" id="PF03743">
    <property type="entry name" value="TrbI"/>
    <property type="match status" value="1"/>
</dbReference>
<gene>
    <name evidence="9" type="ORF">CU102_23950</name>
</gene>
<evidence type="ECO:0000256" key="7">
    <source>
        <dbReference type="SAM" id="Coils"/>
    </source>
</evidence>
<feature type="coiled-coil region" evidence="7">
    <location>
        <begin position="108"/>
        <end position="137"/>
    </location>
</feature>
<keyword evidence="7" id="KW-0175">Coiled coil</keyword>
<sequence>MTIDFEREASIGETVAATRTGRSNPLVACLLLTVAIGALGYAGYVSYLKPAAQTDLTSDEEFRTASSAPNLSFSVPAEPTDNRLVIEPPPPVPEPAVVPVVAPTVVPVDGAARRAQEEAERLRREEEARRLERLRSNMIVVDGPAGPTGASLGGDDAGGIAAGMEPNEDANRRFLGRTAAQDVELVKATQNHRIDALIPQGTMIRGILETAIQSDLPGMVRAVISSDIYSFDGRRVLLPKGTMLTGEYRSGLSRGQTRILIVWTRALRADGTSVSLGSYGTDDLGRSGVGGIVDKHYLERFGASAVLSLVGGVSSFIAGLNSNGSSDAGSGSNNGQTQAQQTISQTMSDMANQALKDSISIPPTIHVDQGTQIIVFVRRDLDFSSLYPDPVKEALYELRHRKVKGIIK</sequence>
<keyword evidence="10" id="KW-1185">Reference proteome</keyword>
<organism evidence="9 10">
    <name type="scientific">Phyllobacterium brassicacearum</name>
    <dbReference type="NCBI Taxonomy" id="314235"/>
    <lineage>
        <taxon>Bacteria</taxon>
        <taxon>Pseudomonadati</taxon>
        <taxon>Pseudomonadota</taxon>
        <taxon>Alphaproteobacteria</taxon>
        <taxon>Hyphomicrobiales</taxon>
        <taxon>Phyllobacteriaceae</taxon>
        <taxon>Phyllobacterium</taxon>
    </lineage>
</organism>
<dbReference type="Proteomes" id="UP000241444">
    <property type="component" value="Unassembled WGS sequence"/>
</dbReference>
<dbReference type="NCBIfam" id="NF038091">
    <property type="entry name" value="T4SS_VirB10"/>
    <property type="match status" value="1"/>
</dbReference>
<protein>
    <submittedName>
        <fullName evidence="9">Conjugal transfer protein</fullName>
    </submittedName>
</protein>
<comment type="caution">
    <text evidence="9">The sequence shown here is derived from an EMBL/GenBank/DDBJ whole genome shotgun (WGS) entry which is preliminary data.</text>
</comment>
<evidence type="ECO:0000256" key="8">
    <source>
        <dbReference type="SAM" id="Phobius"/>
    </source>
</evidence>
<dbReference type="InterPro" id="IPR047695">
    <property type="entry name" value="T4SS_VirB10/PtlG"/>
</dbReference>
<evidence type="ECO:0000256" key="6">
    <source>
        <dbReference type="ARBA" id="ARBA00023136"/>
    </source>
</evidence>
<keyword evidence="5 8" id="KW-1133">Transmembrane helix</keyword>
<accession>A0A2P7BA27</accession>